<name>A0A1F7XLG5_9BACT</name>
<keyword evidence="2" id="KW-0472">Membrane</keyword>
<feature type="transmembrane region" description="Helical" evidence="2">
    <location>
        <begin position="7"/>
        <end position="28"/>
    </location>
</feature>
<dbReference type="InterPro" id="IPR013229">
    <property type="entry name" value="PEGA"/>
</dbReference>
<gene>
    <name evidence="4" type="ORF">A2V97_03650</name>
</gene>
<evidence type="ECO:0000313" key="4">
    <source>
        <dbReference type="EMBL" id="OGM15836.1"/>
    </source>
</evidence>
<dbReference type="PANTHER" id="PTHR36194:SF1">
    <property type="entry name" value="S-LAYER-LIKE PROTEIN"/>
    <property type="match status" value="1"/>
</dbReference>
<evidence type="ECO:0000259" key="3">
    <source>
        <dbReference type="PROSITE" id="PS51781"/>
    </source>
</evidence>
<dbReference type="AlphaFoldDB" id="A0A1F7XLG5"/>
<feature type="domain" description="SH3b" evidence="3">
    <location>
        <begin position="203"/>
        <end position="281"/>
    </location>
</feature>
<feature type="compositionally biased region" description="Pro residues" evidence="1">
    <location>
        <begin position="299"/>
        <end position="312"/>
    </location>
</feature>
<protein>
    <recommendedName>
        <fullName evidence="3">SH3b domain-containing protein</fullName>
    </recommendedName>
</protein>
<comment type="caution">
    <text evidence="4">The sequence shown here is derived from an EMBL/GenBank/DDBJ whole genome shotgun (WGS) entry which is preliminary data.</text>
</comment>
<proteinExistence type="predicted"/>
<evidence type="ECO:0000256" key="1">
    <source>
        <dbReference type="SAM" id="MobiDB-lite"/>
    </source>
</evidence>
<dbReference type="InterPro" id="IPR003646">
    <property type="entry name" value="SH3-like_bac-type"/>
</dbReference>
<keyword evidence="2" id="KW-1133">Transmembrane helix</keyword>
<dbReference type="Proteomes" id="UP000177382">
    <property type="component" value="Unassembled WGS sequence"/>
</dbReference>
<reference evidence="4 5" key="1">
    <citation type="journal article" date="2016" name="Nat. Commun.">
        <title>Thousands of microbial genomes shed light on interconnected biogeochemical processes in an aquifer system.</title>
        <authorList>
            <person name="Anantharaman K."/>
            <person name="Brown C.T."/>
            <person name="Hug L.A."/>
            <person name="Sharon I."/>
            <person name="Castelle C.J."/>
            <person name="Probst A.J."/>
            <person name="Thomas B.C."/>
            <person name="Singh A."/>
            <person name="Wilkins M.J."/>
            <person name="Karaoz U."/>
            <person name="Brodie E.L."/>
            <person name="Williams K.H."/>
            <person name="Hubbard S.S."/>
            <person name="Banfield J.F."/>
        </authorList>
    </citation>
    <scope>NUCLEOTIDE SEQUENCE [LARGE SCALE GENOMIC DNA]</scope>
</reference>
<dbReference type="PANTHER" id="PTHR36194">
    <property type="entry name" value="S-LAYER-LIKE PROTEIN"/>
    <property type="match status" value="1"/>
</dbReference>
<dbReference type="Pfam" id="PF08239">
    <property type="entry name" value="SH3_3"/>
    <property type="match status" value="1"/>
</dbReference>
<evidence type="ECO:0000313" key="5">
    <source>
        <dbReference type="Proteomes" id="UP000177382"/>
    </source>
</evidence>
<dbReference type="Gene3D" id="2.30.30.40">
    <property type="entry name" value="SH3 Domains"/>
    <property type="match status" value="1"/>
</dbReference>
<dbReference type="EMBL" id="MGFX01000001">
    <property type="protein sequence ID" value="OGM15836.1"/>
    <property type="molecule type" value="Genomic_DNA"/>
</dbReference>
<sequence length="312" mass="33503">MRKIRTIILILLGFGILTGAGLALLGYLRSGNAGLLVESIPSSSVYIAGEQVGRTPYEANLDPGEVVVKLIPDATDRALAPFETKVTLSSGIKTNIRREFGETEETSVGEIVSFEKIGGKEVSISVVTTPNSAQISVDGTVRGFAPYKTTSITPGEHSLVISSQGYIDRTITVKATIGYRLTIVVKLKPSEEAEPPEEIEGEAVEKKVMVEILSTPTGFLRVREAASTAAKELTQVKPGQRFPFVEEDTENNWFKIEYLPAQAGEEGKEGWVTGQYAKKVEVEPTKAASPSATLTPTKKPTPTPTLVPSVTP</sequence>
<evidence type="ECO:0000256" key="2">
    <source>
        <dbReference type="SAM" id="Phobius"/>
    </source>
</evidence>
<organism evidence="4 5">
    <name type="scientific">Candidatus Woesebacteria bacterium RBG_16_42_24</name>
    <dbReference type="NCBI Taxonomy" id="1802485"/>
    <lineage>
        <taxon>Bacteria</taxon>
        <taxon>Candidatus Woeseibacteriota</taxon>
    </lineage>
</organism>
<accession>A0A1F7XLG5</accession>
<dbReference type="Pfam" id="PF08308">
    <property type="entry name" value="PEGA"/>
    <property type="match status" value="1"/>
</dbReference>
<dbReference type="STRING" id="1802485.A2V97_03650"/>
<dbReference type="PROSITE" id="PS51781">
    <property type="entry name" value="SH3B"/>
    <property type="match status" value="1"/>
</dbReference>
<feature type="region of interest" description="Disordered" evidence="1">
    <location>
        <begin position="281"/>
        <end position="312"/>
    </location>
</feature>
<keyword evidence="2" id="KW-0812">Transmembrane</keyword>